<reference evidence="3" key="1">
    <citation type="submission" date="2017-06" db="EMBL/GenBank/DDBJ databases">
        <title>Genome analysis of Fimbriiglobus ruber SP5, the first member of the order Planctomycetales with confirmed chitinolytic capability.</title>
        <authorList>
            <person name="Ravin N.V."/>
            <person name="Rakitin A.L."/>
            <person name="Ivanova A.A."/>
            <person name="Beletsky A.V."/>
            <person name="Kulichevskaya I.S."/>
            <person name="Mardanov A.V."/>
            <person name="Dedysh S.N."/>
        </authorList>
    </citation>
    <scope>NUCLEOTIDE SEQUENCE [LARGE SCALE GENOMIC DNA]</scope>
    <source>
        <strain evidence="3">SP5</strain>
    </source>
</reference>
<protein>
    <submittedName>
        <fullName evidence="2">Uncharacterized protein</fullName>
    </submittedName>
</protein>
<evidence type="ECO:0000313" key="2">
    <source>
        <dbReference type="EMBL" id="OWK45637.1"/>
    </source>
</evidence>
<organism evidence="2 3">
    <name type="scientific">Fimbriiglobus ruber</name>
    <dbReference type="NCBI Taxonomy" id="1908690"/>
    <lineage>
        <taxon>Bacteria</taxon>
        <taxon>Pseudomonadati</taxon>
        <taxon>Planctomycetota</taxon>
        <taxon>Planctomycetia</taxon>
        <taxon>Gemmatales</taxon>
        <taxon>Gemmataceae</taxon>
        <taxon>Fimbriiglobus</taxon>
    </lineage>
</organism>
<dbReference type="Proteomes" id="UP000214646">
    <property type="component" value="Unassembled WGS sequence"/>
</dbReference>
<feature type="compositionally biased region" description="Low complexity" evidence="1">
    <location>
        <begin position="179"/>
        <end position="191"/>
    </location>
</feature>
<name>A0A225EB67_9BACT</name>
<accession>A0A225EB67</accession>
<proteinExistence type="predicted"/>
<comment type="caution">
    <text evidence="2">The sequence shown here is derived from an EMBL/GenBank/DDBJ whole genome shotgun (WGS) entry which is preliminary data.</text>
</comment>
<dbReference type="RefSeq" id="WP_088253336.1">
    <property type="nucleotide sequence ID" value="NZ_NIDE01000002.1"/>
</dbReference>
<sequence length="284" mass="30460">MAEGERGRPTKLTLLAQKIILMALEGGTTRRTAAERAGVSPRTLQLWLRVGLSPDADPEYREFRVEVLRAEARAVLECVEIVRNAAHKDWKAAAWWLERHCPEYAKNKTFEPAEDEEELEELMRLSALAEPNTKSNEQQPLTAAANSTVNSSTDELPISPLPTESAHSPEPVQIPVPATPATLATPTGPIAEPCVPGRETPAPSAANPIPGVGPSTSHRVEPRPAAVPTPAERSADRAANPSCPTPASAPVNPPNQSNPRRGPGSKESGGHRPSRSPRRPLCCV</sequence>
<feature type="compositionally biased region" description="Polar residues" evidence="1">
    <location>
        <begin position="132"/>
        <end position="154"/>
    </location>
</feature>
<dbReference type="EMBL" id="NIDE01000002">
    <property type="protein sequence ID" value="OWK45637.1"/>
    <property type="molecule type" value="Genomic_DNA"/>
</dbReference>
<gene>
    <name evidence="2" type="ORF">FRUB_01968</name>
</gene>
<evidence type="ECO:0000313" key="3">
    <source>
        <dbReference type="Proteomes" id="UP000214646"/>
    </source>
</evidence>
<dbReference type="OrthoDB" id="285738at2"/>
<keyword evidence="3" id="KW-1185">Reference proteome</keyword>
<dbReference type="AlphaFoldDB" id="A0A225EB67"/>
<evidence type="ECO:0000256" key="1">
    <source>
        <dbReference type="SAM" id="MobiDB-lite"/>
    </source>
</evidence>
<feature type="region of interest" description="Disordered" evidence="1">
    <location>
        <begin position="130"/>
        <end position="284"/>
    </location>
</feature>